<reference evidence="3 4" key="1">
    <citation type="submission" date="2020-06" db="EMBL/GenBank/DDBJ databases">
        <authorList>
            <person name="Li R."/>
            <person name="Bekaert M."/>
        </authorList>
    </citation>
    <scope>NUCLEOTIDE SEQUENCE [LARGE SCALE GENOMIC DNA]</scope>
    <source>
        <strain evidence="4">wild</strain>
    </source>
</reference>
<evidence type="ECO:0000256" key="1">
    <source>
        <dbReference type="SAM" id="MobiDB-lite"/>
    </source>
</evidence>
<protein>
    <submittedName>
        <fullName evidence="3">Uncharacterized protein</fullName>
    </submittedName>
</protein>
<feature type="transmembrane region" description="Helical" evidence="2">
    <location>
        <begin position="251"/>
        <end position="276"/>
    </location>
</feature>
<keyword evidence="4" id="KW-1185">Reference proteome</keyword>
<name>A0A6J8CEY3_MYTCO</name>
<gene>
    <name evidence="3" type="ORF">MCOR_29020</name>
</gene>
<organism evidence="3 4">
    <name type="scientific">Mytilus coruscus</name>
    <name type="common">Sea mussel</name>
    <dbReference type="NCBI Taxonomy" id="42192"/>
    <lineage>
        <taxon>Eukaryota</taxon>
        <taxon>Metazoa</taxon>
        <taxon>Spiralia</taxon>
        <taxon>Lophotrochozoa</taxon>
        <taxon>Mollusca</taxon>
        <taxon>Bivalvia</taxon>
        <taxon>Autobranchia</taxon>
        <taxon>Pteriomorphia</taxon>
        <taxon>Mytilida</taxon>
        <taxon>Mytiloidea</taxon>
        <taxon>Mytilidae</taxon>
        <taxon>Mytilinae</taxon>
        <taxon>Mytilus</taxon>
    </lineage>
</organism>
<evidence type="ECO:0000256" key="2">
    <source>
        <dbReference type="SAM" id="Phobius"/>
    </source>
</evidence>
<sequence length="378" mass="42401">MFISKRLKQQVYKAKVFKSLLVEHLVLTCSDHIFGDNDDELEIISYLHVNYHTNIKEYISKWCNCVSFGVVTMETEVLILVAAQIISCLAFQKSVVINEPCNEDQQYSLGLNDQLYITVNGDKFFEKACGISLIANDDKFQCSNLCISIASYHIQTCDLRLAIYDTGVWKFGSASPAVLGQCNNQLTRKDWCSTGNQANIRLENTVGTWATMVGKYDFEITVVSRCSTTQTAAVPYKVSEKESSGPDQNTLILIGAILSCVIICMGMFIMFLVWYIKRQAILSHQSANSLPRSISHGSAVYHAVQETCDGHVPSEPVQVTDKMLTDEDPSHRVWNQPQPTAPPVEEDCSKERPPSYHETCIPPNYENTSQQNRGQEIV</sequence>
<evidence type="ECO:0000313" key="3">
    <source>
        <dbReference type="EMBL" id="CAC5394251.1"/>
    </source>
</evidence>
<dbReference type="Proteomes" id="UP000507470">
    <property type="component" value="Unassembled WGS sequence"/>
</dbReference>
<proteinExistence type="predicted"/>
<dbReference type="AlphaFoldDB" id="A0A6J8CEY3"/>
<feature type="region of interest" description="Disordered" evidence="1">
    <location>
        <begin position="328"/>
        <end position="378"/>
    </location>
</feature>
<keyword evidence="2" id="KW-0472">Membrane</keyword>
<dbReference type="EMBL" id="CACVKT020005268">
    <property type="protein sequence ID" value="CAC5394251.1"/>
    <property type="molecule type" value="Genomic_DNA"/>
</dbReference>
<keyword evidence="2" id="KW-1133">Transmembrane helix</keyword>
<keyword evidence="2" id="KW-0812">Transmembrane</keyword>
<evidence type="ECO:0000313" key="4">
    <source>
        <dbReference type="Proteomes" id="UP000507470"/>
    </source>
</evidence>
<accession>A0A6J8CEY3</accession>
<dbReference type="OrthoDB" id="6051063at2759"/>
<feature type="compositionally biased region" description="Polar residues" evidence="1">
    <location>
        <begin position="365"/>
        <end position="378"/>
    </location>
</feature>